<dbReference type="Pfam" id="PF07949">
    <property type="entry name" value="YbbR"/>
    <property type="match status" value="1"/>
</dbReference>
<dbReference type="InterPro" id="IPR012505">
    <property type="entry name" value="YbbR"/>
</dbReference>
<feature type="region of interest" description="Disordered" evidence="1">
    <location>
        <begin position="352"/>
        <end position="374"/>
    </location>
</feature>
<dbReference type="Gene3D" id="2.170.120.40">
    <property type="entry name" value="YbbR-like domain"/>
    <property type="match status" value="1"/>
</dbReference>
<dbReference type="EMBL" id="CP071793">
    <property type="protein sequence ID" value="QTD48522.1"/>
    <property type="molecule type" value="Genomic_DNA"/>
</dbReference>
<gene>
    <name evidence="2" type="ORF">J3U87_23325</name>
</gene>
<feature type="compositionally biased region" description="Basic and acidic residues" evidence="1">
    <location>
        <begin position="360"/>
        <end position="374"/>
    </location>
</feature>
<dbReference type="Gene3D" id="2.170.120.30">
    <property type="match status" value="1"/>
</dbReference>
<proteinExistence type="predicted"/>
<dbReference type="RefSeq" id="WP_237378180.1">
    <property type="nucleotide sequence ID" value="NZ_CP071793.1"/>
</dbReference>
<dbReference type="PANTHER" id="PTHR37804:SF1">
    <property type="entry name" value="CDAA REGULATORY PROTEIN CDAR"/>
    <property type="match status" value="1"/>
</dbReference>
<sequence length="374" mass="42018">MTTARNSSNYSKNIQKLMALLLALVMWVSMSGRMDEAALETTQVFSQVLLNTSNSPDNMRTRVDNYQLNITLRGQQQELDKISPKDLLVELNLAGRAAEGKQIIALSPESVKIPKRFDSLKVDSIIPNFVEVTFTEIMQKELSLIENVTGKVHPDFFIEDIELNPSTITLEGPPKQLERLAFLTIKPIDVTGAIRTLRGQIQLDVLPKDTITQDLSNYNYRVVIKERTEESKPEEDYPIQVIGGEGYRAEPDTVKLQITGPVSALHWFNPAWVIPEVTIPPFLNGNDADDDVDEAVDEAIPTEGEASSPPAEPDRTMLQITHRWNLPDEIKADTPDWLNRVSRLRLTWTPEEVAINKAPQEVKPDESAPKEKGE</sequence>
<organism evidence="2 3">
    <name type="scientific">Sulfidibacter corallicola</name>
    <dbReference type="NCBI Taxonomy" id="2818388"/>
    <lineage>
        <taxon>Bacteria</taxon>
        <taxon>Pseudomonadati</taxon>
        <taxon>Acidobacteriota</taxon>
        <taxon>Holophagae</taxon>
        <taxon>Acanthopleuribacterales</taxon>
        <taxon>Acanthopleuribacteraceae</taxon>
        <taxon>Sulfidibacter</taxon>
    </lineage>
</organism>
<dbReference type="AlphaFoldDB" id="A0A8A4TH72"/>
<reference evidence="2" key="1">
    <citation type="submission" date="2021-03" db="EMBL/GenBank/DDBJ databases">
        <title>Acanthopleuribacteraceae sp. M133.</title>
        <authorList>
            <person name="Wang G."/>
        </authorList>
    </citation>
    <scope>NUCLEOTIDE SEQUENCE</scope>
    <source>
        <strain evidence="2">M133</strain>
    </source>
</reference>
<evidence type="ECO:0000256" key="1">
    <source>
        <dbReference type="SAM" id="MobiDB-lite"/>
    </source>
</evidence>
<keyword evidence="3" id="KW-1185">Reference proteome</keyword>
<dbReference type="KEGG" id="scor:J3U87_23325"/>
<evidence type="ECO:0000313" key="3">
    <source>
        <dbReference type="Proteomes" id="UP000663929"/>
    </source>
</evidence>
<name>A0A8A4TH72_SULCO</name>
<dbReference type="InterPro" id="IPR053154">
    <property type="entry name" value="c-di-AMP_regulator"/>
</dbReference>
<protein>
    <submittedName>
        <fullName evidence="2">YbbR-like domain-containing protein</fullName>
    </submittedName>
</protein>
<evidence type="ECO:0000313" key="2">
    <source>
        <dbReference type="EMBL" id="QTD48522.1"/>
    </source>
</evidence>
<dbReference type="Proteomes" id="UP000663929">
    <property type="component" value="Chromosome"/>
</dbReference>
<accession>A0A8A4TH72</accession>
<dbReference type="PANTHER" id="PTHR37804">
    <property type="entry name" value="CDAA REGULATORY PROTEIN CDAR"/>
    <property type="match status" value="1"/>
</dbReference>